<dbReference type="EMBL" id="LSRX01001279">
    <property type="protein sequence ID" value="OLP81454.1"/>
    <property type="molecule type" value="Genomic_DNA"/>
</dbReference>
<evidence type="ECO:0000313" key="1">
    <source>
        <dbReference type="EMBL" id="OLP81454.1"/>
    </source>
</evidence>
<proteinExistence type="predicted"/>
<evidence type="ECO:0000313" key="2">
    <source>
        <dbReference type="Proteomes" id="UP000186817"/>
    </source>
</evidence>
<gene>
    <name evidence="1" type="ORF">AK812_SmicGene38002</name>
</gene>
<protein>
    <submittedName>
        <fullName evidence="1">Uncharacterized protein</fullName>
    </submittedName>
</protein>
<name>A0A1Q9CET5_SYMMI</name>
<keyword evidence="2" id="KW-1185">Reference proteome</keyword>
<reference evidence="1 2" key="1">
    <citation type="submission" date="2016-02" db="EMBL/GenBank/DDBJ databases">
        <title>Genome analysis of coral dinoflagellate symbionts highlights evolutionary adaptations to a symbiotic lifestyle.</title>
        <authorList>
            <person name="Aranda M."/>
            <person name="Li Y."/>
            <person name="Liew Y.J."/>
            <person name="Baumgarten S."/>
            <person name="Simakov O."/>
            <person name="Wilson M."/>
            <person name="Piel J."/>
            <person name="Ashoor H."/>
            <person name="Bougouffa S."/>
            <person name="Bajic V.B."/>
            <person name="Ryu T."/>
            <person name="Ravasi T."/>
            <person name="Bayer T."/>
            <person name="Micklem G."/>
            <person name="Kim H."/>
            <person name="Bhak J."/>
            <person name="Lajeunesse T.C."/>
            <person name="Voolstra C.R."/>
        </authorList>
    </citation>
    <scope>NUCLEOTIDE SEQUENCE [LARGE SCALE GENOMIC DNA]</scope>
    <source>
        <strain evidence="1 2">CCMP2467</strain>
    </source>
</reference>
<dbReference type="AlphaFoldDB" id="A0A1Q9CET5"/>
<organism evidence="1 2">
    <name type="scientific">Symbiodinium microadriaticum</name>
    <name type="common">Dinoflagellate</name>
    <name type="synonym">Zooxanthella microadriatica</name>
    <dbReference type="NCBI Taxonomy" id="2951"/>
    <lineage>
        <taxon>Eukaryota</taxon>
        <taxon>Sar</taxon>
        <taxon>Alveolata</taxon>
        <taxon>Dinophyceae</taxon>
        <taxon>Suessiales</taxon>
        <taxon>Symbiodiniaceae</taxon>
        <taxon>Symbiodinium</taxon>
    </lineage>
</organism>
<dbReference type="Proteomes" id="UP000186817">
    <property type="component" value="Unassembled WGS sequence"/>
</dbReference>
<sequence>MVALSAAMENASLVEALHPEYSDGLEEPLSLAQGLLDEAMAAGLSVESFEPAMAAGRGHRAALSAAAAAASAWRQARSDLTEGLQKSEEEAMDPDAFQASLEAFREAEERLGALGLSDHHLATIYQDMDTSLQSAAMARLGALRSRAAREEALAELRGMLKSRGEVGWQQTAEALQSSLEKAREAGIEAGPELSLAEALAVRRVGWSPMMQSTCTAHAEVFLSELKLSESDRLAIKCLLNGILHSL</sequence>
<accession>A0A1Q9CET5</accession>
<comment type="caution">
    <text evidence="1">The sequence shown here is derived from an EMBL/GenBank/DDBJ whole genome shotgun (WGS) entry which is preliminary data.</text>
</comment>